<dbReference type="PRINTS" id="PR00455">
    <property type="entry name" value="HTHTETR"/>
</dbReference>
<evidence type="ECO:0000313" key="5">
    <source>
        <dbReference type="Proteomes" id="UP001301731"/>
    </source>
</evidence>
<gene>
    <name evidence="4" type="ORF">R2D22_33950</name>
</gene>
<sequence length="211" mass="23436">MPKGVTGRRPRTRAALLKAALETFAEQGYHASSIEQICERAGFTRGAFYSNFSSKDELFLALFDEHSERTVARLAAAVDELPAEDFTLAGLAGLAARIEPDERDWYLVTTEFTLYAIRDRQAAWVLARHDARLRAEIARGLRSVLRRAGRELTVDADRFARLLVAWREGGLAQSYVEPEELPPGALEKEFLPPLLAALTEPVSRTDPGPTP</sequence>
<protein>
    <submittedName>
        <fullName evidence="4">TetR/AcrR family transcriptional regulator</fullName>
    </submittedName>
</protein>
<feature type="DNA-binding region" description="H-T-H motif" evidence="2">
    <location>
        <begin position="33"/>
        <end position="52"/>
    </location>
</feature>
<dbReference type="PROSITE" id="PS50977">
    <property type="entry name" value="HTH_TETR_2"/>
    <property type="match status" value="1"/>
</dbReference>
<evidence type="ECO:0000313" key="4">
    <source>
        <dbReference type="EMBL" id="WOX26122.1"/>
    </source>
</evidence>
<dbReference type="Gene3D" id="1.10.10.60">
    <property type="entry name" value="Homeodomain-like"/>
    <property type="match status" value="1"/>
</dbReference>
<dbReference type="RefSeq" id="WP_318109023.1">
    <property type="nucleotide sequence ID" value="NZ_CP137573.1"/>
</dbReference>
<dbReference type="InterPro" id="IPR001647">
    <property type="entry name" value="HTH_TetR"/>
</dbReference>
<name>A0ABZ0M2W8_9ACTN</name>
<dbReference type="SUPFAM" id="SSF48498">
    <property type="entry name" value="Tetracyclin repressor-like, C-terminal domain"/>
    <property type="match status" value="1"/>
</dbReference>
<dbReference type="Proteomes" id="UP001301731">
    <property type="component" value="Chromosome"/>
</dbReference>
<dbReference type="PANTHER" id="PTHR30055">
    <property type="entry name" value="HTH-TYPE TRANSCRIPTIONAL REGULATOR RUTR"/>
    <property type="match status" value="1"/>
</dbReference>
<keyword evidence="1 2" id="KW-0238">DNA-binding</keyword>
<dbReference type="Gene3D" id="1.10.357.10">
    <property type="entry name" value="Tetracycline Repressor, domain 2"/>
    <property type="match status" value="1"/>
</dbReference>
<dbReference type="SUPFAM" id="SSF46689">
    <property type="entry name" value="Homeodomain-like"/>
    <property type="match status" value="1"/>
</dbReference>
<dbReference type="PANTHER" id="PTHR30055:SF241">
    <property type="entry name" value="TRANSCRIPTIONAL REGULATORY PROTEIN"/>
    <property type="match status" value="1"/>
</dbReference>
<dbReference type="EMBL" id="CP137573">
    <property type="protein sequence ID" value="WOX26122.1"/>
    <property type="molecule type" value="Genomic_DNA"/>
</dbReference>
<reference evidence="4 5" key="1">
    <citation type="submission" date="2023-10" db="EMBL/GenBank/DDBJ databases">
        <title>The genome sequence of Streptomyces sp. HUAS YS2.</title>
        <authorList>
            <person name="Mo P."/>
        </authorList>
    </citation>
    <scope>NUCLEOTIDE SEQUENCE [LARGE SCALE GENOMIC DNA]</scope>
    <source>
        <strain evidence="4 5">HUAS YS2</strain>
    </source>
</reference>
<evidence type="ECO:0000256" key="1">
    <source>
        <dbReference type="ARBA" id="ARBA00023125"/>
    </source>
</evidence>
<keyword evidence="5" id="KW-1185">Reference proteome</keyword>
<proteinExistence type="predicted"/>
<dbReference type="InterPro" id="IPR050109">
    <property type="entry name" value="HTH-type_TetR-like_transc_reg"/>
</dbReference>
<evidence type="ECO:0000256" key="2">
    <source>
        <dbReference type="PROSITE-ProRule" id="PRU00335"/>
    </source>
</evidence>
<dbReference type="Pfam" id="PF00440">
    <property type="entry name" value="TetR_N"/>
    <property type="match status" value="1"/>
</dbReference>
<organism evidence="4 5">
    <name type="scientific">Streptomyces solicathayae</name>
    <dbReference type="NCBI Taxonomy" id="3081768"/>
    <lineage>
        <taxon>Bacteria</taxon>
        <taxon>Bacillati</taxon>
        <taxon>Actinomycetota</taxon>
        <taxon>Actinomycetes</taxon>
        <taxon>Kitasatosporales</taxon>
        <taxon>Streptomycetaceae</taxon>
        <taxon>Streptomyces</taxon>
    </lineage>
</organism>
<dbReference type="InterPro" id="IPR009057">
    <property type="entry name" value="Homeodomain-like_sf"/>
</dbReference>
<evidence type="ECO:0000259" key="3">
    <source>
        <dbReference type="PROSITE" id="PS50977"/>
    </source>
</evidence>
<feature type="domain" description="HTH tetR-type" evidence="3">
    <location>
        <begin position="10"/>
        <end position="70"/>
    </location>
</feature>
<accession>A0ABZ0M2W8</accession>
<dbReference type="InterPro" id="IPR036271">
    <property type="entry name" value="Tet_transcr_reg_TetR-rel_C_sf"/>
</dbReference>